<evidence type="ECO:0000256" key="2">
    <source>
        <dbReference type="ARBA" id="ARBA00022737"/>
    </source>
</evidence>
<keyword evidence="4" id="KW-1185">Reference proteome</keyword>
<keyword evidence="2" id="KW-0677">Repeat</keyword>
<evidence type="ECO:0000313" key="4">
    <source>
        <dbReference type="Proteomes" id="UP001169027"/>
    </source>
</evidence>
<dbReference type="InterPro" id="IPR037293">
    <property type="entry name" value="Gal_Oxidase_central_sf"/>
</dbReference>
<dbReference type="Pfam" id="PF01344">
    <property type="entry name" value="Kelch_1"/>
    <property type="match status" value="4"/>
</dbReference>
<dbReference type="Gene3D" id="2.60.40.10">
    <property type="entry name" value="Immunoglobulins"/>
    <property type="match status" value="3"/>
</dbReference>
<comment type="caution">
    <text evidence="3">The sequence shown here is derived from an EMBL/GenBank/DDBJ whole genome shotgun (WGS) entry which is preliminary data.</text>
</comment>
<organism evidence="3 4">
    <name type="scientific">Variovorax ginsengisoli</name>
    <dbReference type="NCBI Taxonomy" id="363844"/>
    <lineage>
        <taxon>Bacteria</taxon>
        <taxon>Pseudomonadati</taxon>
        <taxon>Pseudomonadota</taxon>
        <taxon>Betaproteobacteria</taxon>
        <taxon>Burkholderiales</taxon>
        <taxon>Comamonadaceae</taxon>
        <taxon>Variovorax</taxon>
    </lineage>
</organism>
<dbReference type="InterPro" id="IPR011043">
    <property type="entry name" value="Gal_Oxase/kelch_b-propeller"/>
</dbReference>
<dbReference type="Gene3D" id="2.130.10.80">
    <property type="entry name" value="Galactose oxidase/kelch, beta-propeller"/>
    <property type="match status" value="3"/>
</dbReference>
<dbReference type="Gene3D" id="2.120.10.80">
    <property type="entry name" value="Kelch-type beta propeller"/>
    <property type="match status" value="1"/>
</dbReference>
<evidence type="ECO:0000256" key="1">
    <source>
        <dbReference type="ARBA" id="ARBA00022441"/>
    </source>
</evidence>
<dbReference type="SMART" id="SM00612">
    <property type="entry name" value="Kelch"/>
    <property type="match status" value="6"/>
</dbReference>
<reference evidence="3" key="1">
    <citation type="submission" date="2023-06" db="EMBL/GenBank/DDBJ databases">
        <authorList>
            <person name="Jiang Y."/>
            <person name="Liu Q."/>
        </authorList>
    </citation>
    <scope>NUCLEOTIDE SEQUENCE</scope>
    <source>
        <strain evidence="3">CGMCC 1.12090</strain>
    </source>
</reference>
<dbReference type="InterPro" id="IPR015919">
    <property type="entry name" value="Cadherin-like_sf"/>
</dbReference>
<protein>
    <submittedName>
        <fullName evidence="3">Kelch repeat-containing protein</fullName>
    </submittedName>
</protein>
<sequence>MQTTSWSAGLRLLAWGLGILALLGLHACGGDGGSGFFVPGVATPPAGLHYQRNAVVYALGREIRPNAPSSSGGQILRYAVRPALPDGLQIDPTSGVISGTPQVVAAPALYTVTGSNFAGAVTTGLLIAVRSRTEPPANLSYENQNAIYVIGVPIPPNHPSVDGGDVSSFSVQPGLPDGLVIDPVTGIISGTPSRLADSASFTVTAANSAGATSAVLQIEVSSPPTKGPSLLVYQQPKAVYAAGRPVMPNLPHSIGGPIDAFAVSPALPTGLSIDASDGVLSGTPQEVSAAADYTVTGSNAAGTASATLNIEVVPAGTGVPTGPMSVARAHPTASLLALGLVLIAGGNDDTHTLASAALYTPGTRSWASTGSMSTARYFHTATLLPDGRVLVAGGEDLNGVFHASAEIYDVATRQWSPTGAMGVARSGHTATLLPTGQVLVAGGTNGGFLATAELYDPATGRWTPTGTMNTARSVFTATPLADGRVLVAGGIGGGPLAAAELYDAANGRWTTTGSMLAARLTHTAVLLPDGKVLVAGGNGGAAGGGSLATAERYDPATGVWSATGAMNTGRTAATATLLPEGRVLVTGGYDSSGRAQASTELYDPASGQWKGTGAMRDARYFHTATLLPDGNVLLAGGTNDVAALATTELHVP</sequence>
<dbReference type="InterPro" id="IPR006652">
    <property type="entry name" value="Kelch_1"/>
</dbReference>
<dbReference type="Pfam" id="PF05345">
    <property type="entry name" value="He_PIG"/>
    <property type="match status" value="3"/>
</dbReference>
<proteinExistence type="predicted"/>
<dbReference type="PANTHER" id="PTHR46344">
    <property type="entry name" value="OS02G0202900 PROTEIN"/>
    <property type="match status" value="1"/>
</dbReference>
<accession>A0ABT8S0W9</accession>
<dbReference type="RefSeq" id="WP_301807403.1">
    <property type="nucleotide sequence ID" value="NZ_JAUJZH010000005.1"/>
</dbReference>
<dbReference type="InterPro" id="IPR015915">
    <property type="entry name" value="Kelch-typ_b-propeller"/>
</dbReference>
<dbReference type="InterPro" id="IPR013783">
    <property type="entry name" value="Ig-like_fold"/>
</dbReference>
<dbReference type="SUPFAM" id="SSF50965">
    <property type="entry name" value="Galactose oxidase, central domain"/>
    <property type="match status" value="2"/>
</dbReference>
<dbReference type="SUPFAM" id="SSF49313">
    <property type="entry name" value="Cadherin-like"/>
    <property type="match status" value="2"/>
</dbReference>
<dbReference type="PANTHER" id="PTHR46344:SF27">
    <property type="entry name" value="KELCH REPEAT SUPERFAMILY PROTEIN"/>
    <property type="match status" value="1"/>
</dbReference>
<gene>
    <name evidence="3" type="ORF">Q2T77_09770</name>
</gene>
<evidence type="ECO:0000313" key="3">
    <source>
        <dbReference type="EMBL" id="MDO1532574.1"/>
    </source>
</evidence>
<dbReference type="Proteomes" id="UP001169027">
    <property type="component" value="Unassembled WGS sequence"/>
</dbReference>
<name>A0ABT8S0W9_9BURK</name>
<keyword evidence="1" id="KW-0880">Kelch repeat</keyword>
<dbReference type="EMBL" id="JAUKVY010000005">
    <property type="protein sequence ID" value="MDO1532574.1"/>
    <property type="molecule type" value="Genomic_DNA"/>
</dbReference>